<accession>A0A061QRW5</accession>
<evidence type="ECO:0000256" key="1">
    <source>
        <dbReference type="SAM" id="MobiDB-lite"/>
    </source>
</evidence>
<name>A0A061QRW5_9CHLO</name>
<evidence type="ECO:0000313" key="2">
    <source>
        <dbReference type="EMBL" id="JAC63417.1"/>
    </source>
</evidence>
<protein>
    <submittedName>
        <fullName evidence="2">Uncharacterized protein</fullName>
    </submittedName>
</protein>
<sequence>MPGVPASSSLRAGTAGAVPTPEDCPPQLGMPLTCLKVCSAGHGVASRP</sequence>
<proteinExistence type="predicted"/>
<reference evidence="2" key="1">
    <citation type="submission" date="2014-05" db="EMBL/GenBank/DDBJ databases">
        <title>The transcriptome of the halophilic microalga Tetraselmis sp. GSL018 isolated from the Great Salt Lake, Utah.</title>
        <authorList>
            <person name="Jinkerson R.E."/>
            <person name="D'Adamo S."/>
            <person name="Posewitz M.C."/>
        </authorList>
    </citation>
    <scope>NUCLEOTIDE SEQUENCE</scope>
    <source>
        <strain evidence="2">GSL018</strain>
    </source>
</reference>
<dbReference type="EMBL" id="GBEZ01023474">
    <property type="protein sequence ID" value="JAC63417.1"/>
    <property type="molecule type" value="Transcribed_RNA"/>
</dbReference>
<feature type="compositionally biased region" description="Polar residues" evidence="1">
    <location>
        <begin position="1"/>
        <end position="11"/>
    </location>
</feature>
<feature type="non-terminal residue" evidence="2">
    <location>
        <position position="48"/>
    </location>
</feature>
<gene>
    <name evidence="2" type="ORF">TSPGSL018_20728</name>
</gene>
<feature type="region of interest" description="Disordered" evidence="1">
    <location>
        <begin position="1"/>
        <end position="24"/>
    </location>
</feature>
<dbReference type="AlphaFoldDB" id="A0A061QRW5"/>
<organism evidence="2">
    <name type="scientific">Tetraselmis sp. GSL018</name>
    <dbReference type="NCBI Taxonomy" id="582737"/>
    <lineage>
        <taxon>Eukaryota</taxon>
        <taxon>Viridiplantae</taxon>
        <taxon>Chlorophyta</taxon>
        <taxon>core chlorophytes</taxon>
        <taxon>Chlorodendrophyceae</taxon>
        <taxon>Chlorodendrales</taxon>
        <taxon>Chlorodendraceae</taxon>
        <taxon>Tetraselmis</taxon>
    </lineage>
</organism>